<dbReference type="EMBL" id="BART01031621">
    <property type="protein sequence ID" value="GAH16181.1"/>
    <property type="molecule type" value="Genomic_DNA"/>
</dbReference>
<comment type="caution">
    <text evidence="1">The sequence shown here is derived from an EMBL/GenBank/DDBJ whole genome shotgun (WGS) entry which is preliminary data.</text>
</comment>
<feature type="non-terminal residue" evidence="1">
    <location>
        <position position="1"/>
    </location>
</feature>
<reference evidence="1" key="1">
    <citation type="journal article" date="2014" name="Front. Microbiol.">
        <title>High frequency of phylogenetically diverse reductive dehalogenase-homologous genes in deep subseafloor sedimentary metagenomes.</title>
        <authorList>
            <person name="Kawai M."/>
            <person name="Futagami T."/>
            <person name="Toyoda A."/>
            <person name="Takaki Y."/>
            <person name="Nishi S."/>
            <person name="Hori S."/>
            <person name="Arai W."/>
            <person name="Tsubouchi T."/>
            <person name="Morono Y."/>
            <person name="Uchiyama I."/>
            <person name="Ito T."/>
            <person name="Fujiyama A."/>
            <person name="Inagaki F."/>
            <person name="Takami H."/>
        </authorList>
    </citation>
    <scope>NUCLEOTIDE SEQUENCE</scope>
    <source>
        <strain evidence="1">Expedition CK06-06</strain>
    </source>
</reference>
<protein>
    <submittedName>
        <fullName evidence="1">Uncharacterized protein</fullName>
    </submittedName>
</protein>
<dbReference type="AlphaFoldDB" id="X1D601"/>
<name>X1D601_9ZZZZ</name>
<gene>
    <name evidence="1" type="ORF">S01H4_54885</name>
</gene>
<accession>X1D601</accession>
<proteinExistence type="predicted"/>
<evidence type="ECO:0000313" key="1">
    <source>
        <dbReference type="EMBL" id="GAH16181.1"/>
    </source>
</evidence>
<organism evidence="1">
    <name type="scientific">marine sediment metagenome</name>
    <dbReference type="NCBI Taxonomy" id="412755"/>
    <lineage>
        <taxon>unclassified sequences</taxon>
        <taxon>metagenomes</taxon>
        <taxon>ecological metagenomes</taxon>
    </lineage>
</organism>
<sequence length="56" mass="6616">IRKMKYSFAIKIEDVWTCVKPSGSEKPYEYDTEGEAYKMGNMCYGVNYIPFRIVKH</sequence>